<dbReference type="FunFam" id="1.25.40.10:FF:000344">
    <property type="entry name" value="Pentatricopeptide repeat-containing protein"/>
    <property type="match status" value="1"/>
</dbReference>
<keyword evidence="1" id="KW-0677">Repeat</keyword>
<name>A0AAD3S8Q0_NEPGR</name>
<evidence type="ECO:0000256" key="1">
    <source>
        <dbReference type="ARBA" id="ARBA00022737"/>
    </source>
</evidence>
<gene>
    <name evidence="4" type="ORF">Nepgr_008428</name>
</gene>
<dbReference type="PROSITE" id="PS51375">
    <property type="entry name" value="PPR"/>
    <property type="match status" value="4"/>
</dbReference>
<keyword evidence="3" id="KW-0732">Signal</keyword>
<organism evidence="4 5">
    <name type="scientific">Nepenthes gracilis</name>
    <name type="common">Slender pitcher plant</name>
    <dbReference type="NCBI Taxonomy" id="150966"/>
    <lineage>
        <taxon>Eukaryota</taxon>
        <taxon>Viridiplantae</taxon>
        <taxon>Streptophyta</taxon>
        <taxon>Embryophyta</taxon>
        <taxon>Tracheophyta</taxon>
        <taxon>Spermatophyta</taxon>
        <taxon>Magnoliopsida</taxon>
        <taxon>eudicotyledons</taxon>
        <taxon>Gunneridae</taxon>
        <taxon>Pentapetalae</taxon>
        <taxon>Caryophyllales</taxon>
        <taxon>Nepenthaceae</taxon>
        <taxon>Nepenthes</taxon>
    </lineage>
</organism>
<dbReference type="InterPro" id="IPR011990">
    <property type="entry name" value="TPR-like_helical_dom_sf"/>
</dbReference>
<feature type="repeat" description="PPR" evidence="2">
    <location>
        <begin position="304"/>
        <end position="338"/>
    </location>
</feature>
<dbReference type="Gene3D" id="1.25.40.10">
    <property type="entry name" value="Tetratricopeptide repeat domain"/>
    <property type="match status" value="3"/>
</dbReference>
<dbReference type="FunFam" id="1.25.40.10:FF:000090">
    <property type="entry name" value="Pentatricopeptide repeat-containing protein, chloroplastic"/>
    <property type="match status" value="1"/>
</dbReference>
<evidence type="ECO:0008006" key="6">
    <source>
        <dbReference type="Google" id="ProtNLM"/>
    </source>
</evidence>
<dbReference type="Pfam" id="PF13041">
    <property type="entry name" value="PPR_2"/>
    <property type="match status" value="1"/>
</dbReference>
<dbReference type="InterPro" id="IPR046848">
    <property type="entry name" value="E_motif"/>
</dbReference>
<sequence length="528" mass="58848">MNGLLSKHVFLLLAKATSFSVRFFISEMRGNRRRDSYDFTYLLEKCRAINSLREVHAQIITGGYGHNPFLGAKLMNMYIEFPNSTMEDARKVFDHLPERDVFTWNVIIQGYATCGPLDEVLNCVSEMWAAGVTANEYTYTFVMKACGALEDVTSGELIHGQAVKCGLESNLFVGNSLVAFYGKCQEIQSSRKAFQEIPQKDIVSWNSMISSYVDNALSNEALVLLHAMLRDSITCAPDKATLVSIIPACAQASAIREGLWVHSYIIKSNITLDAALGSGLILMYANCGRIDAARKIFDQISTKNIVVWNAMIKSYGTHGHANEALKTFTELQWTGMQPDGLIFLCVLSACSHAGLVAEGRQLFKQMEEYGVEKSGEHYACMVDLFSRAALIEEAIEFVKTMPIQAGKDAYGAILGACRIHGNMELAEKVAEKLFVLDSENAGRYMILAKMYEDAGRCEDAARVRKLLREKKIRKPVGYSAIEVDYVLHRFGVEDESHPFKDLIFDTLRKLQMVMEGEWAAVDQLVAAS</sequence>
<feature type="repeat" description="PPR" evidence="2">
    <location>
        <begin position="339"/>
        <end position="373"/>
    </location>
</feature>
<evidence type="ECO:0000313" key="5">
    <source>
        <dbReference type="Proteomes" id="UP001279734"/>
    </source>
</evidence>
<evidence type="ECO:0000256" key="3">
    <source>
        <dbReference type="SAM" id="SignalP"/>
    </source>
</evidence>
<dbReference type="Pfam" id="PF20431">
    <property type="entry name" value="E_motif"/>
    <property type="match status" value="1"/>
</dbReference>
<dbReference type="Proteomes" id="UP001279734">
    <property type="component" value="Unassembled WGS sequence"/>
</dbReference>
<dbReference type="EMBL" id="BSYO01000006">
    <property type="protein sequence ID" value="GMH06588.1"/>
    <property type="molecule type" value="Genomic_DNA"/>
</dbReference>
<feature type="repeat" description="PPR" evidence="2">
    <location>
        <begin position="201"/>
        <end position="235"/>
    </location>
</feature>
<dbReference type="NCBIfam" id="TIGR00756">
    <property type="entry name" value="PPR"/>
    <property type="match status" value="4"/>
</dbReference>
<comment type="caution">
    <text evidence="4">The sequence shown here is derived from an EMBL/GenBank/DDBJ whole genome shotgun (WGS) entry which is preliminary data.</text>
</comment>
<feature type="signal peptide" evidence="3">
    <location>
        <begin position="1"/>
        <end position="18"/>
    </location>
</feature>
<dbReference type="InterPro" id="IPR002885">
    <property type="entry name" value="PPR_rpt"/>
</dbReference>
<feature type="chain" id="PRO_5041901419" description="Pentatricopeptide repeat-containing protein" evidence="3">
    <location>
        <begin position="19"/>
        <end position="528"/>
    </location>
</feature>
<dbReference type="GO" id="GO:0003723">
    <property type="term" value="F:RNA binding"/>
    <property type="evidence" value="ECO:0007669"/>
    <property type="project" value="InterPro"/>
</dbReference>
<dbReference type="PANTHER" id="PTHR47926:SF452">
    <property type="entry name" value="PENTATRICOPEPTIDE REPEAT-CONTAINING PROTEIN"/>
    <property type="match status" value="1"/>
</dbReference>
<proteinExistence type="predicted"/>
<dbReference type="PANTHER" id="PTHR47926">
    <property type="entry name" value="PENTATRICOPEPTIDE REPEAT-CONTAINING PROTEIN"/>
    <property type="match status" value="1"/>
</dbReference>
<dbReference type="SUPFAM" id="SSF48452">
    <property type="entry name" value="TPR-like"/>
    <property type="match status" value="1"/>
</dbReference>
<accession>A0AAD3S8Q0</accession>
<evidence type="ECO:0000256" key="2">
    <source>
        <dbReference type="PROSITE-ProRule" id="PRU00708"/>
    </source>
</evidence>
<protein>
    <recommendedName>
        <fullName evidence="6">Pentatricopeptide repeat-containing protein</fullName>
    </recommendedName>
</protein>
<keyword evidence="5" id="KW-1185">Reference proteome</keyword>
<dbReference type="GO" id="GO:0009451">
    <property type="term" value="P:RNA modification"/>
    <property type="evidence" value="ECO:0007669"/>
    <property type="project" value="InterPro"/>
</dbReference>
<evidence type="ECO:0000313" key="4">
    <source>
        <dbReference type="EMBL" id="GMH06588.1"/>
    </source>
</evidence>
<dbReference type="Pfam" id="PF01535">
    <property type="entry name" value="PPR"/>
    <property type="match status" value="3"/>
</dbReference>
<feature type="repeat" description="PPR" evidence="2">
    <location>
        <begin position="100"/>
        <end position="134"/>
    </location>
</feature>
<dbReference type="InterPro" id="IPR046960">
    <property type="entry name" value="PPR_At4g14850-like_plant"/>
</dbReference>
<reference evidence="4" key="1">
    <citation type="submission" date="2023-05" db="EMBL/GenBank/DDBJ databases">
        <title>Nepenthes gracilis genome sequencing.</title>
        <authorList>
            <person name="Fukushima K."/>
        </authorList>
    </citation>
    <scope>NUCLEOTIDE SEQUENCE</scope>
    <source>
        <strain evidence="4">SING2019-196</strain>
    </source>
</reference>
<dbReference type="AlphaFoldDB" id="A0AAD3S8Q0"/>